<evidence type="ECO:0000313" key="2">
    <source>
        <dbReference type="Proteomes" id="UP000186720"/>
    </source>
</evidence>
<dbReference type="EMBL" id="MPPL01000001">
    <property type="protein sequence ID" value="OKS86972.1"/>
    <property type="molecule type" value="Genomic_DNA"/>
</dbReference>
<organism evidence="1 2">
    <name type="scientific">Mucilaginibacter polytrichastri</name>
    <dbReference type="NCBI Taxonomy" id="1302689"/>
    <lineage>
        <taxon>Bacteria</taxon>
        <taxon>Pseudomonadati</taxon>
        <taxon>Bacteroidota</taxon>
        <taxon>Sphingobacteriia</taxon>
        <taxon>Sphingobacteriales</taxon>
        <taxon>Sphingobacteriaceae</taxon>
        <taxon>Mucilaginibacter</taxon>
    </lineage>
</organism>
<dbReference type="AlphaFoldDB" id="A0A1Q5ZZ02"/>
<sequence>MLNPCIPTPVLSVSGFSGIISAFNRNGKSTPCKYGGNVVILIITTF</sequence>
<comment type="caution">
    <text evidence="1">The sequence shown here is derived from an EMBL/GenBank/DDBJ whole genome shotgun (WGS) entry which is preliminary data.</text>
</comment>
<name>A0A1Q5ZZ02_9SPHI</name>
<gene>
    <name evidence="1" type="ORF">RG47T_2430</name>
</gene>
<proteinExistence type="predicted"/>
<dbReference type="Proteomes" id="UP000186720">
    <property type="component" value="Unassembled WGS sequence"/>
</dbReference>
<keyword evidence="2" id="KW-1185">Reference proteome</keyword>
<dbReference type="STRING" id="1302689.RG47T_2430"/>
<accession>A0A1Q5ZZ02</accession>
<protein>
    <submittedName>
        <fullName evidence="1">Uncharacterized protein</fullName>
    </submittedName>
</protein>
<evidence type="ECO:0000313" key="1">
    <source>
        <dbReference type="EMBL" id="OKS86972.1"/>
    </source>
</evidence>
<reference evidence="1 2" key="1">
    <citation type="submission" date="2016-11" db="EMBL/GenBank/DDBJ databases">
        <title>Whole Genome Sequencing of Mucilaginibacter polytrichastri RG4-7(T) isolated from the moss sample.</title>
        <authorList>
            <person name="Li Y."/>
        </authorList>
    </citation>
    <scope>NUCLEOTIDE SEQUENCE [LARGE SCALE GENOMIC DNA]</scope>
    <source>
        <strain evidence="1 2">RG4-7</strain>
    </source>
</reference>